<dbReference type="RefSeq" id="WP_043152541.1">
    <property type="nucleotide sequence ID" value="NZ_AP019195.1"/>
</dbReference>
<proteinExistence type="predicted"/>
<dbReference type="Proteomes" id="UP001163285">
    <property type="component" value="Chromosome"/>
</dbReference>
<dbReference type="Gene3D" id="1.10.3210.10">
    <property type="entry name" value="Hypothetical protein af1432"/>
    <property type="match status" value="2"/>
</dbReference>
<evidence type="ECO:0000313" key="4">
    <source>
        <dbReference type="Proteomes" id="UP001163285"/>
    </source>
</evidence>
<dbReference type="CDD" id="cd00077">
    <property type="entry name" value="HDc"/>
    <property type="match status" value="1"/>
</dbReference>
<evidence type="ECO:0000313" key="3">
    <source>
        <dbReference type="EMBL" id="UZC86976.1"/>
    </source>
</evidence>
<dbReference type="InterPro" id="IPR050135">
    <property type="entry name" value="dGTPase-like"/>
</dbReference>
<accession>A0A3G9I737</accession>
<keyword evidence="1 3" id="KW-0378">Hydrolase</keyword>
<dbReference type="SUPFAM" id="SSF109604">
    <property type="entry name" value="HD-domain/PDEase-like"/>
    <property type="match status" value="1"/>
</dbReference>
<evidence type="ECO:0000259" key="2">
    <source>
        <dbReference type="PROSITE" id="PS51831"/>
    </source>
</evidence>
<dbReference type="AlphaFoldDB" id="A0A3G9I737"/>
<protein>
    <submittedName>
        <fullName evidence="3">DGTPase</fullName>
        <ecNumber evidence="3">3.1.5.1</ecNumber>
    </submittedName>
</protein>
<dbReference type="EMBL" id="CP110176">
    <property type="protein sequence ID" value="UZC86976.1"/>
    <property type="molecule type" value="Genomic_DNA"/>
</dbReference>
<dbReference type="InterPro" id="IPR006674">
    <property type="entry name" value="HD_domain"/>
</dbReference>
<dbReference type="Pfam" id="PF01966">
    <property type="entry name" value="HD"/>
    <property type="match status" value="1"/>
</dbReference>
<name>A0A3G9I737_AERCA</name>
<dbReference type="NCBIfam" id="NF003429">
    <property type="entry name" value="PRK04926.1"/>
    <property type="match status" value="1"/>
</dbReference>
<dbReference type="GO" id="GO:0008832">
    <property type="term" value="F:dGTPase activity"/>
    <property type="evidence" value="ECO:0007669"/>
    <property type="project" value="UniProtKB-EC"/>
</dbReference>
<dbReference type="InterPro" id="IPR023293">
    <property type="entry name" value="dGTP_triP_hydro_central_sf"/>
</dbReference>
<dbReference type="SMART" id="SM00471">
    <property type="entry name" value="HDc"/>
    <property type="match status" value="1"/>
</dbReference>
<dbReference type="Gene3D" id="1.10.3410.10">
    <property type="entry name" value="putative deoxyguanosinetriphosphate triphosphohydrolase like domain"/>
    <property type="match status" value="1"/>
</dbReference>
<dbReference type="Pfam" id="PF13286">
    <property type="entry name" value="HD_assoc"/>
    <property type="match status" value="1"/>
</dbReference>
<dbReference type="InterPro" id="IPR006261">
    <property type="entry name" value="dGTPase"/>
</dbReference>
<dbReference type="PROSITE" id="PS51831">
    <property type="entry name" value="HD"/>
    <property type="match status" value="1"/>
</dbReference>
<reference evidence="3" key="1">
    <citation type="submission" date="2023-04" db="EMBL/GenBank/DDBJ databases">
        <title>Whole Genome Sequence of Multi-drug resistant Aeromonas caviae as a gut pathogen in newborn.</title>
        <authorList>
            <person name="Jadhav S.V."/>
            <person name="Saroj S.D."/>
            <person name="Saha U.B."/>
            <person name="Sen S."/>
            <person name="Kher A."/>
        </authorList>
    </citation>
    <scope>NUCLEOTIDE SEQUENCE</scope>
    <source>
        <strain evidence="3">SVJ23</strain>
    </source>
</reference>
<evidence type="ECO:0000256" key="1">
    <source>
        <dbReference type="ARBA" id="ARBA00022801"/>
    </source>
</evidence>
<dbReference type="NCBIfam" id="TIGR01353">
    <property type="entry name" value="dGTP_triPase"/>
    <property type="match status" value="1"/>
</dbReference>
<dbReference type="PANTHER" id="PTHR11373:SF32">
    <property type="entry name" value="DEOXYGUANOSINETRIPHOSPHATE TRIPHOSPHOHYDROLASE"/>
    <property type="match status" value="1"/>
</dbReference>
<feature type="domain" description="HD" evidence="2">
    <location>
        <begin position="57"/>
        <end position="242"/>
    </location>
</feature>
<dbReference type="InterPro" id="IPR003607">
    <property type="entry name" value="HD/PDEase_dom"/>
</dbReference>
<dbReference type="PANTHER" id="PTHR11373">
    <property type="entry name" value="DEOXYNUCLEOSIDE TRIPHOSPHATE TRIPHOSPHOHYDROLASE"/>
    <property type="match status" value="1"/>
</dbReference>
<dbReference type="EC" id="3.1.5.1" evidence="3"/>
<sequence length="458" mass="51571">MYDRLIPPERIHPWGDEDLLEATEQDRTRIVQAAPVRRLQQKTQVFPLDVKASVRSRLTHSLEVQETGRQISRRILAALPAGVVCEGAFINLVEMSCLLHDVGNPPFGHFGEQVMSQWLAQELDGLFARAHDQLPSPQWATLRQDLLVFDGNAQSLRLVHSLHELNLTLGQLAALCKYPQQPLPGLHHPQGYGQHHGWTSKRGIFFSEQPLYRALGQSLGLAEGCRHPLVYIMEAADDISYCIADLEDAVDRRILTQSELLAALREADEGGYMADLLDEALASGRGFFPHFRQHLTRDLVALAAHTYVAEHDQILSGAYPQALLHGQAPAARVLDTLKRVARELVFMRPEVEALELEGYAALRGVLSTYACLLALPASQFERLLAGNGGSELFFARRLFHRLSARHLKAYRLAVASRDPRFEKESEQEWYYRVRLLLDYVSGMTDTYALEEFRLLSGI</sequence>
<gene>
    <name evidence="3" type="primary">dgt</name>
    <name evidence="3" type="ORF">OJY61_03240</name>
</gene>
<dbReference type="GO" id="GO:0006203">
    <property type="term" value="P:dGTP catabolic process"/>
    <property type="evidence" value="ECO:0007669"/>
    <property type="project" value="TreeGrafter"/>
</dbReference>
<organism evidence="3 4">
    <name type="scientific">Aeromonas caviae</name>
    <name type="common">Aeromonas punctata</name>
    <dbReference type="NCBI Taxonomy" id="648"/>
    <lineage>
        <taxon>Bacteria</taxon>
        <taxon>Pseudomonadati</taxon>
        <taxon>Pseudomonadota</taxon>
        <taxon>Gammaproteobacteria</taxon>
        <taxon>Aeromonadales</taxon>
        <taxon>Aeromonadaceae</taxon>
        <taxon>Aeromonas</taxon>
    </lineage>
</organism>
<dbReference type="InterPro" id="IPR026875">
    <property type="entry name" value="PHydrolase_assoc_dom"/>
</dbReference>